<accession>A0A917ISU3</accession>
<protein>
    <recommendedName>
        <fullName evidence="3">2'-5' RNA ligase</fullName>
    </recommendedName>
</protein>
<reference evidence="1 2" key="1">
    <citation type="journal article" date="2014" name="Int. J. Syst. Evol. Microbiol.">
        <title>Complete genome sequence of Corynebacterium casei LMG S-19264T (=DSM 44701T), isolated from a smear-ripened cheese.</title>
        <authorList>
            <consortium name="US DOE Joint Genome Institute (JGI-PGF)"/>
            <person name="Walter F."/>
            <person name="Albersmeier A."/>
            <person name="Kalinowski J."/>
            <person name="Ruckert C."/>
        </authorList>
    </citation>
    <scope>NUCLEOTIDE SEQUENCE [LARGE SCALE GENOMIC DNA]</scope>
    <source>
        <strain evidence="1 2">CCM 8669</strain>
    </source>
</reference>
<dbReference type="InterPro" id="IPR050580">
    <property type="entry name" value="2H_phosphoesterase_YjcG-like"/>
</dbReference>
<dbReference type="PANTHER" id="PTHR40037">
    <property type="entry name" value="PHOSPHOESTERASE YJCG-RELATED"/>
    <property type="match status" value="1"/>
</dbReference>
<dbReference type="InterPro" id="IPR009097">
    <property type="entry name" value="Cyclic_Pdiesterase"/>
</dbReference>
<dbReference type="Pfam" id="PF13563">
    <property type="entry name" value="2_5_RNA_ligase2"/>
    <property type="match status" value="1"/>
</dbReference>
<dbReference type="Gene3D" id="3.90.1140.10">
    <property type="entry name" value="Cyclic phosphodiesterase"/>
    <property type="match status" value="1"/>
</dbReference>
<evidence type="ECO:0000313" key="2">
    <source>
        <dbReference type="Proteomes" id="UP000600171"/>
    </source>
</evidence>
<dbReference type="Proteomes" id="UP000600171">
    <property type="component" value="Unassembled WGS sequence"/>
</dbReference>
<keyword evidence="2" id="KW-1185">Reference proteome</keyword>
<evidence type="ECO:0008006" key="3">
    <source>
        <dbReference type="Google" id="ProtNLM"/>
    </source>
</evidence>
<evidence type="ECO:0000313" key="1">
    <source>
        <dbReference type="EMBL" id="GGH62619.1"/>
    </source>
</evidence>
<dbReference type="SUPFAM" id="SSF55144">
    <property type="entry name" value="LigT-like"/>
    <property type="match status" value="1"/>
</dbReference>
<dbReference type="PANTHER" id="PTHR40037:SF1">
    <property type="entry name" value="PHOSPHOESTERASE SAOUHSC_00951-RELATED"/>
    <property type="match status" value="1"/>
</dbReference>
<gene>
    <name evidence="1" type="ORF">GCM10007359_13040</name>
</gene>
<dbReference type="EMBL" id="BMDC01000002">
    <property type="protein sequence ID" value="GGH62619.1"/>
    <property type="molecule type" value="Genomic_DNA"/>
</dbReference>
<organism evidence="1 2">
    <name type="scientific">Rothia aerolata</name>
    <dbReference type="NCBI Taxonomy" id="1812262"/>
    <lineage>
        <taxon>Bacteria</taxon>
        <taxon>Bacillati</taxon>
        <taxon>Actinomycetota</taxon>
        <taxon>Actinomycetes</taxon>
        <taxon>Micrococcales</taxon>
        <taxon>Micrococcaceae</taxon>
        <taxon>Rothia</taxon>
    </lineage>
</organism>
<proteinExistence type="predicted"/>
<name>A0A917ISU3_9MICC</name>
<dbReference type="RefSeq" id="WP_188359565.1">
    <property type="nucleotide sequence ID" value="NZ_BMDC01000002.1"/>
</dbReference>
<dbReference type="AlphaFoldDB" id="A0A917ISU3"/>
<sequence>MIGNSPTLVQGQRYVSVVADLPPALGGRIRSWQLNQGAYPTATHGHVTVFVGAEAGCDASVWPRLQQDAAALGPVQISLGAPSTFLPVSPVSFLTIRQGASHLTRLHQLCQNYLGPSATPFDYVPHVTLGHNLSSAALEQSLEDFKELPAELASFTVERLRVSCFDGQRWNFLRMLELV</sequence>
<comment type="caution">
    <text evidence="1">The sequence shown here is derived from an EMBL/GenBank/DDBJ whole genome shotgun (WGS) entry which is preliminary data.</text>
</comment>